<sequence>MQKILIALAGFVLVGVFFFIQNSEKKEKVTKDPIQKEVLKETSKQTTQHVSKENSQSRPNTKINKPFTSSISPLGDTPDKPFTDEDKKAIESKSDITLQKEIFADIQSRLTTEMQSIPNCLENAQNKKEALACSNELHEIHKEFELILGIVTDDSIQNDTSGFVWNESTKENMIKELDASIEPMQSMFSCLQSADDNAEQEKCFEIDETK</sequence>
<evidence type="ECO:0000313" key="2">
    <source>
        <dbReference type="EMBL" id="SFZ97914.1"/>
    </source>
</evidence>
<accession>A0A1W1ED18</accession>
<dbReference type="AlphaFoldDB" id="A0A1W1ED18"/>
<proteinExistence type="predicted"/>
<evidence type="ECO:0000256" key="1">
    <source>
        <dbReference type="SAM" id="MobiDB-lite"/>
    </source>
</evidence>
<dbReference type="EMBL" id="FPKX01000030">
    <property type="protein sequence ID" value="SFZ97914.1"/>
    <property type="molecule type" value="Genomic_DNA"/>
</dbReference>
<organism evidence="2">
    <name type="scientific">hydrothermal vent metagenome</name>
    <dbReference type="NCBI Taxonomy" id="652676"/>
    <lineage>
        <taxon>unclassified sequences</taxon>
        <taxon>metagenomes</taxon>
        <taxon>ecological metagenomes</taxon>
    </lineage>
</organism>
<feature type="region of interest" description="Disordered" evidence="1">
    <location>
        <begin position="39"/>
        <end position="85"/>
    </location>
</feature>
<protein>
    <submittedName>
        <fullName evidence="2">Uncharacterized protein</fullName>
    </submittedName>
</protein>
<gene>
    <name evidence="2" type="ORF">MNB_SV-5-1265</name>
</gene>
<feature type="compositionally biased region" description="Polar residues" evidence="1">
    <location>
        <begin position="44"/>
        <end position="72"/>
    </location>
</feature>
<name>A0A1W1ED18_9ZZZZ</name>
<reference evidence="2" key="1">
    <citation type="submission" date="2016-10" db="EMBL/GenBank/DDBJ databases">
        <authorList>
            <person name="de Groot N.N."/>
        </authorList>
    </citation>
    <scope>NUCLEOTIDE SEQUENCE</scope>
</reference>